<dbReference type="OrthoDB" id="9810174at2"/>
<evidence type="ECO:0000313" key="2">
    <source>
        <dbReference type="EMBL" id="PVX30387.1"/>
    </source>
</evidence>
<dbReference type="EMBL" id="QENQ01000001">
    <property type="protein sequence ID" value="PVX30387.1"/>
    <property type="molecule type" value="Genomic_DNA"/>
</dbReference>
<feature type="domain" description="Phage tail collar" evidence="1">
    <location>
        <begin position="7"/>
        <end position="62"/>
    </location>
</feature>
<keyword evidence="3" id="KW-1185">Reference proteome</keyword>
<dbReference type="Proteomes" id="UP000245890">
    <property type="component" value="Unassembled WGS sequence"/>
</dbReference>
<dbReference type="InterPro" id="IPR011083">
    <property type="entry name" value="Phage_tail_collar_dom"/>
</dbReference>
<sequence>MSDCYIGEIRAFPYSYVPYGWLLCDGTTYNTGQYPALASLLGNTFGGNWPATFTVPDLRQRIAVSVGEANELKPHNFELGKPIGEAAVQLSYYPRHTHTLQKKNVKGGALAKTSRPNIHSNFGQVTGPNNTTYMASSPGSATTQLSPNMLSFFGKQPVAPHENRQPFLNMLYAIAHDGEYPVPED</sequence>
<dbReference type="RefSeq" id="WP_116469799.1">
    <property type="nucleotide sequence ID" value="NZ_QENQ01000001.1"/>
</dbReference>
<accession>A0A2U0SGC9</accession>
<name>A0A2U0SGC9_9SPHN</name>
<gene>
    <name evidence="2" type="ORF">DD559_14415</name>
</gene>
<organism evidence="2 3">
    <name type="scientific">Sphingomonas pokkalii</name>
    <dbReference type="NCBI Taxonomy" id="2175090"/>
    <lineage>
        <taxon>Bacteria</taxon>
        <taxon>Pseudomonadati</taxon>
        <taxon>Pseudomonadota</taxon>
        <taxon>Alphaproteobacteria</taxon>
        <taxon>Sphingomonadales</taxon>
        <taxon>Sphingomonadaceae</taxon>
        <taxon>Sphingomonas</taxon>
    </lineage>
</organism>
<proteinExistence type="predicted"/>
<protein>
    <recommendedName>
        <fullName evidence="1">Phage tail collar domain-containing protein</fullName>
    </recommendedName>
</protein>
<evidence type="ECO:0000313" key="3">
    <source>
        <dbReference type="Proteomes" id="UP000245890"/>
    </source>
</evidence>
<dbReference type="Pfam" id="PF07484">
    <property type="entry name" value="Collar"/>
    <property type="match status" value="1"/>
</dbReference>
<dbReference type="AlphaFoldDB" id="A0A2U0SGC9"/>
<comment type="caution">
    <text evidence="2">The sequence shown here is derived from an EMBL/GenBank/DDBJ whole genome shotgun (WGS) entry which is preliminary data.</text>
</comment>
<reference evidence="2 3" key="1">
    <citation type="submission" date="2018-05" db="EMBL/GenBank/DDBJ databases">
        <title>Description of Sphingomonas pokkalii sp nov, isolated from the rhizosphere of saline tolerant pokkali rice and its draft genome analysis.</title>
        <authorList>
            <person name="Menon R."/>
            <person name="Kumari S."/>
            <person name="Rameshkumar N."/>
        </authorList>
    </citation>
    <scope>NUCLEOTIDE SEQUENCE [LARGE SCALE GENOMIC DNA]</scope>
    <source>
        <strain evidence="2 3">L3B27</strain>
    </source>
</reference>
<dbReference type="Gene3D" id="3.90.1340.10">
    <property type="entry name" value="Phage tail collar domain"/>
    <property type="match status" value="1"/>
</dbReference>
<evidence type="ECO:0000259" key="1">
    <source>
        <dbReference type="Pfam" id="PF07484"/>
    </source>
</evidence>
<dbReference type="SUPFAM" id="SSF88874">
    <property type="entry name" value="Receptor-binding domain of short tail fibre protein gp12"/>
    <property type="match status" value="1"/>
</dbReference>
<dbReference type="InterPro" id="IPR037053">
    <property type="entry name" value="Phage_tail_collar_dom_sf"/>
</dbReference>